<dbReference type="Proteomes" id="UP000663870">
    <property type="component" value="Unassembled WGS sequence"/>
</dbReference>
<evidence type="ECO:0000313" key="5">
    <source>
        <dbReference type="Proteomes" id="UP000663870"/>
    </source>
</evidence>
<evidence type="ECO:0000313" key="2">
    <source>
        <dbReference type="EMBL" id="CAF1618722.1"/>
    </source>
</evidence>
<proteinExistence type="predicted"/>
<comment type="caution">
    <text evidence="1">The sequence shown here is derived from an EMBL/GenBank/DDBJ whole genome shotgun (WGS) entry which is preliminary data.</text>
</comment>
<dbReference type="EMBL" id="CAJOBE010006829">
    <property type="protein sequence ID" value="CAF4018373.1"/>
    <property type="molecule type" value="Genomic_DNA"/>
</dbReference>
<name>A0A815JWT5_9BILA</name>
<organism evidence="1 4">
    <name type="scientific">Rotaria sordida</name>
    <dbReference type="NCBI Taxonomy" id="392033"/>
    <lineage>
        <taxon>Eukaryota</taxon>
        <taxon>Metazoa</taxon>
        <taxon>Spiralia</taxon>
        <taxon>Gnathifera</taxon>
        <taxon>Rotifera</taxon>
        <taxon>Eurotatoria</taxon>
        <taxon>Bdelloidea</taxon>
        <taxon>Philodinida</taxon>
        <taxon>Philodinidae</taxon>
        <taxon>Rotaria</taxon>
    </lineage>
</organism>
<dbReference type="AlphaFoldDB" id="A0A815JWT5"/>
<accession>A0A815JWT5</accession>
<dbReference type="EMBL" id="CAJNOH010005026">
    <property type="protein sequence ID" value="CAF1387265.1"/>
    <property type="molecule type" value="Genomic_DNA"/>
</dbReference>
<dbReference type="EMBL" id="CAJNOL010006503">
    <property type="protein sequence ID" value="CAF1618722.1"/>
    <property type="molecule type" value="Genomic_DNA"/>
</dbReference>
<keyword evidence="5" id="KW-1185">Reference proteome</keyword>
<dbReference type="Proteomes" id="UP000663854">
    <property type="component" value="Unassembled WGS sequence"/>
</dbReference>
<sequence>MDKQSGVSAKKEELRRQFLHIKDEHHITDSAIKAMYKFFHENNETFYSMAEIEQVRNKANQKIPVTFTKDSAYVPFDFALRTAIFVANKFRPDLLQLNQLSFRLNMDGTLIGNKHVVAISVNCVDGGPSCQTARKLVPVGIFEIQKESNELLRKTLPKDFLDSIQSVKHLKVTRKKSVAVKVRLGGDFQNAIYVFGLAGVH</sequence>
<evidence type="ECO:0000313" key="4">
    <source>
        <dbReference type="Proteomes" id="UP000663854"/>
    </source>
</evidence>
<evidence type="ECO:0000313" key="3">
    <source>
        <dbReference type="EMBL" id="CAF4018373.1"/>
    </source>
</evidence>
<feature type="non-terminal residue" evidence="1">
    <location>
        <position position="201"/>
    </location>
</feature>
<reference evidence="1" key="1">
    <citation type="submission" date="2021-02" db="EMBL/GenBank/DDBJ databases">
        <authorList>
            <person name="Nowell W R."/>
        </authorList>
    </citation>
    <scope>NUCLEOTIDE SEQUENCE</scope>
</reference>
<evidence type="ECO:0000313" key="1">
    <source>
        <dbReference type="EMBL" id="CAF1387265.1"/>
    </source>
</evidence>
<protein>
    <submittedName>
        <fullName evidence="1">Uncharacterized protein</fullName>
    </submittedName>
</protein>
<dbReference type="Proteomes" id="UP000663874">
    <property type="component" value="Unassembled WGS sequence"/>
</dbReference>
<gene>
    <name evidence="3" type="ORF">FNK824_LOCUS26918</name>
    <name evidence="2" type="ORF">JXQ802_LOCUS50321</name>
    <name evidence="1" type="ORF">PYM288_LOCUS34158</name>
</gene>